<sequence length="119" mass="13123">MEGKIDRVQAGNEGSKYNRNIRYSHVIVYTGAAGYMSKCQTDDLLVAMTAARNTAQLVTLILTIVIPDLRISSNTTSEKQPLDMLDPVKINTKHNAEENLPAVDAAKSVLSYTLVNEQR</sequence>
<gene>
    <name evidence="1" type="ORF">K0M31_012794</name>
</gene>
<accession>A0AA40FJF0</accession>
<evidence type="ECO:0000313" key="2">
    <source>
        <dbReference type="Proteomes" id="UP001177670"/>
    </source>
</evidence>
<dbReference type="AlphaFoldDB" id="A0AA40FJF0"/>
<evidence type="ECO:0000313" key="1">
    <source>
        <dbReference type="EMBL" id="KAK1120069.1"/>
    </source>
</evidence>
<dbReference type="Proteomes" id="UP001177670">
    <property type="component" value="Unassembled WGS sequence"/>
</dbReference>
<comment type="caution">
    <text evidence="1">The sequence shown here is derived from an EMBL/GenBank/DDBJ whole genome shotgun (WGS) entry which is preliminary data.</text>
</comment>
<organism evidence="1 2">
    <name type="scientific">Melipona bicolor</name>
    <dbReference type="NCBI Taxonomy" id="60889"/>
    <lineage>
        <taxon>Eukaryota</taxon>
        <taxon>Metazoa</taxon>
        <taxon>Ecdysozoa</taxon>
        <taxon>Arthropoda</taxon>
        <taxon>Hexapoda</taxon>
        <taxon>Insecta</taxon>
        <taxon>Pterygota</taxon>
        <taxon>Neoptera</taxon>
        <taxon>Endopterygota</taxon>
        <taxon>Hymenoptera</taxon>
        <taxon>Apocrita</taxon>
        <taxon>Aculeata</taxon>
        <taxon>Apoidea</taxon>
        <taxon>Anthophila</taxon>
        <taxon>Apidae</taxon>
        <taxon>Melipona</taxon>
    </lineage>
</organism>
<proteinExistence type="predicted"/>
<protein>
    <submittedName>
        <fullName evidence="1">Uncharacterized protein</fullName>
    </submittedName>
</protein>
<keyword evidence="2" id="KW-1185">Reference proteome</keyword>
<reference evidence="1" key="1">
    <citation type="submission" date="2021-10" db="EMBL/GenBank/DDBJ databases">
        <title>Melipona bicolor Genome sequencing and assembly.</title>
        <authorList>
            <person name="Araujo N.S."/>
            <person name="Arias M.C."/>
        </authorList>
    </citation>
    <scope>NUCLEOTIDE SEQUENCE</scope>
    <source>
        <strain evidence="1">USP_2M_L1-L4_2017</strain>
        <tissue evidence="1">Whole body</tissue>
    </source>
</reference>
<dbReference type="EMBL" id="JAHYIQ010000033">
    <property type="protein sequence ID" value="KAK1120069.1"/>
    <property type="molecule type" value="Genomic_DNA"/>
</dbReference>
<name>A0AA40FJF0_9HYME</name>